<gene>
    <name evidence="1" type="primary">rimL</name>
</gene>
<dbReference type="InterPro" id="IPR000182">
    <property type="entry name" value="GNAT_dom"/>
</dbReference>
<accession>A0A222ZCE3</accession>
<sequence length="176" mass="20026">MFAETARLRLRPVTERDVDDLFRIYGDPATNTFNPAGPYPNRAHAEGVMDRWLTHWQAYGFGNWRIALTTAPDETIGFGGLSIRRYADTEINNLGYRFATQAWGQGLATEFARFAVRYGFEDRALEAVSAVVRSNHLASRKVLTHAGLRYVREIHDVDNVPPSLLYTLAHDEWRAL</sequence>
<dbReference type="SUPFAM" id="SSF55729">
    <property type="entry name" value="Acyl-CoA N-acyltransferases (Nat)"/>
    <property type="match status" value="1"/>
</dbReference>
<protein>
    <submittedName>
        <fullName evidence="1">GNAT family acetyltransferase</fullName>
    </submittedName>
</protein>
<dbReference type="RefSeq" id="WP_011998924.1">
    <property type="nucleotide sequence ID" value="NZ_CABMLV010000002.1"/>
</dbReference>
<dbReference type="PANTHER" id="PTHR43792">
    <property type="entry name" value="GNAT FAMILY, PUTATIVE (AFU_ORTHOLOGUE AFUA_3G00765)-RELATED-RELATED"/>
    <property type="match status" value="1"/>
</dbReference>
<organism evidence="1">
    <name type="scientific">Cronobacter sakazakii</name>
    <name type="common">Enterobacter sakazakii</name>
    <dbReference type="NCBI Taxonomy" id="28141"/>
    <lineage>
        <taxon>Bacteria</taxon>
        <taxon>Pseudomonadati</taxon>
        <taxon>Pseudomonadota</taxon>
        <taxon>Gammaproteobacteria</taxon>
        <taxon>Enterobacterales</taxon>
        <taxon>Enterobacteriaceae</taxon>
        <taxon>Cronobacter</taxon>
    </lineage>
</organism>
<name>A0A222ZCE3_CROSK</name>
<keyword evidence="1" id="KW-0808">Transferase</keyword>
<dbReference type="InterPro" id="IPR051531">
    <property type="entry name" value="N-acetyltransferase"/>
</dbReference>
<dbReference type="PANTHER" id="PTHR43792:SF1">
    <property type="entry name" value="N-ACETYLTRANSFERASE DOMAIN-CONTAINING PROTEIN"/>
    <property type="match status" value="1"/>
</dbReference>
<dbReference type="PROSITE" id="PS51186">
    <property type="entry name" value="GNAT"/>
    <property type="match status" value="1"/>
</dbReference>
<dbReference type="AlphaFoldDB" id="A0A222ZCE3"/>
<reference evidence="1" key="2">
    <citation type="submission" date="2019-05" db="EMBL/GenBank/DDBJ databases">
        <authorList>
            <person name="Shi L."/>
            <person name="Feng J."/>
            <person name="Zhang D."/>
            <person name="Zhou D."/>
        </authorList>
    </citation>
    <scope>NUCLEOTIDE SEQUENCE</scope>
    <source>
        <strain evidence="1">505108</strain>
        <plasmid evidence="1">p505108-T6SS</plasmid>
    </source>
</reference>
<dbReference type="EMBL" id="KY978630">
    <property type="protein sequence ID" value="ASR82159.1"/>
    <property type="molecule type" value="Genomic_DNA"/>
</dbReference>
<geneLocation type="plasmid" evidence="1">
    <name>p505108-T6SS</name>
</geneLocation>
<proteinExistence type="predicted"/>
<dbReference type="Pfam" id="PF13302">
    <property type="entry name" value="Acetyltransf_3"/>
    <property type="match status" value="1"/>
</dbReference>
<dbReference type="GO" id="GO:0016747">
    <property type="term" value="F:acyltransferase activity, transferring groups other than amino-acyl groups"/>
    <property type="evidence" value="ECO:0007669"/>
    <property type="project" value="InterPro"/>
</dbReference>
<keyword evidence="1" id="KW-0614">Plasmid</keyword>
<dbReference type="InterPro" id="IPR016181">
    <property type="entry name" value="Acyl_CoA_acyltransferase"/>
</dbReference>
<reference evidence="1" key="1">
    <citation type="journal article" date="2018" name="Virulence">
        <title>Co-occurrence of 3 different resistance plasmids in a multi-drug resistant Cronobacter sakazakii isolate causing neonatal infections.</title>
        <authorList>
            <person name="Shi L."/>
            <person name="Liang Q."/>
            <person name="Zhan Z."/>
            <person name="Feng J."/>
            <person name="Zhao Y."/>
            <person name="Chen Y."/>
            <person name="Huang M."/>
            <person name="Tong Y."/>
            <person name="Wu W."/>
            <person name="Chen W."/>
            <person name="Li X."/>
            <person name="Yin Z."/>
            <person name="Wang J."/>
            <person name="Zhou D."/>
        </authorList>
    </citation>
    <scope>NUCLEOTIDE SEQUENCE</scope>
    <source>
        <strain evidence="1">505108</strain>
        <plasmid evidence="1">p505108-T6SS</plasmid>
    </source>
</reference>
<dbReference type="Gene3D" id="3.40.630.30">
    <property type="match status" value="1"/>
</dbReference>
<evidence type="ECO:0000313" key="1">
    <source>
        <dbReference type="EMBL" id="ASR82159.1"/>
    </source>
</evidence>